<evidence type="ECO:0000313" key="2">
    <source>
        <dbReference type="Proteomes" id="UP000831495"/>
    </source>
</evidence>
<keyword evidence="2" id="KW-1185">Reference proteome</keyword>
<evidence type="ECO:0000313" key="1">
    <source>
        <dbReference type="EMBL" id="UQS81983.1"/>
    </source>
</evidence>
<accession>A0ABY4P8K7</accession>
<proteinExistence type="predicted"/>
<dbReference type="RefSeq" id="WP_249514251.1">
    <property type="nucleotide sequence ID" value="NZ_CP093366.1"/>
</dbReference>
<sequence length="167" mass="18324">MTNTGLALMAASTTINGKKYYLTNELEVTKGSTTTANLVLVDQLQHLQFTKLPDINFGKQSLLFKPNVTYKNQTGANQLTIQDTRNPNVGYPPYEVTLSLAPFRHSQVQKGLANAQLSFQLRGNTTSAINLSPDGEKVTLFQQSQVNSASKTFDFDDGAGNLTHRLN</sequence>
<protein>
    <submittedName>
        <fullName evidence="1">Uncharacterized protein</fullName>
    </submittedName>
</protein>
<organism evidence="1 2">
    <name type="scientific">Bombilactobacillus folatiphilus</name>
    <dbReference type="NCBI Taxonomy" id="2923362"/>
    <lineage>
        <taxon>Bacteria</taxon>
        <taxon>Bacillati</taxon>
        <taxon>Bacillota</taxon>
        <taxon>Bacilli</taxon>
        <taxon>Lactobacillales</taxon>
        <taxon>Lactobacillaceae</taxon>
        <taxon>Bombilactobacillus</taxon>
    </lineage>
</organism>
<gene>
    <name evidence="1" type="ORF">MOO45_07280</name>
</gene>
<name>A0ABY4P8K7_9LACO</name>
<dbReference type="EMBL" id="CP093366">
    <property type="protein sequence ID" value="UQS81983.1"/>
    <property type="molecule type" value="Genomic_DNA"/>
</dbReference>
<reference evidence="1" key="1">
    <citation type="journal article" date="2022" name="Int. J. Syst. Evol. Microbiol.">
        <title>Apilactobacillus apisilvae sp. nov., Nicolia spurrieriana gen. nov. sp. nov., Bombilactobacillus folatiphilus sp. nov. and Bombilactobacillus thymidiniphilus sp. nov., four new lactic acid bacterial isolates from stingless bees Tetragonula carbonaria and Austroplebeia australis.</title>
        <authorList>
            <person name="Oliphant S.A."/>
            <person name="Watson-Haigh N.S."/>
            <person name="Sumby K.M."/>
            <person name="Gardner J."/>
            <person name="Groom S."/>
            <person name="Jiranek V."/>
        </authorList>
    </citation>
    <scope>NUCLEOTIDE SEQUENCE</scope>
    <source>
        <strain evidence="1">SG4_D2</strain>
    </source>
</reference>
<dbReference type="Proteomes" id="UP000831495">
    <property type="component" value="Chromosome"/>
</dbReference>